<accession>A5C0I7</accession>
<dbReference type="EMBL" id="AM477778">
    <property type="protein sequence ID" value="CAN68503.1"/>
    <property type="molecule type" value="Genomic_DNA"/>
</dbReference>
<organism evidence="2">
    <name type="scientific">Vitis vinifera</name>
    <name type="common">Grape</name>
    <dbReference type="NCBI Taxonomy" id="29760"/>
    <lineage>
        <taxon>Eukaryota</taxon>
        <taxon>Viridiplantae</taxon>
        <taxon>Streptophyta</taxon>
        <taxon>Embryophyta</taxon>
        <taxon>Tracheophyta</taxon>
        <taxon>Spermatophyta</taxon>
        <taxon>Magnoliopsida</taxon>
        <taxon>eudicotyledons</taxon>
        <taxon>Gunneridae</taxon>
        <taxon>Pentapetalae</taxon>
        <taxon>rosids</taxon>
        <taxon>Vitales</taxon>
        <taxon>Vitaceae</taxon>
        <taxon>Viteae</taxon>
        <taxon>Vitis</taxon>
    </lineage>
</organism>
<feature type="region of interest" description="Disordered" evidence="1">
    <location>
        <begin position="418"/>
        <end position="453"/>
    </location>
</feature>
<evidence type="ECO:0000313" key="2">
    <source>
        <dbReference type="EMBL" id="CAN68503.1"/>
    </source>
</evidence>
<proteinExistence type="predicted"/>
<feature type="region of interest" description="Disordered" evidence="1">
    <location>
        <begin position="1"/>
        <end position="94"/>
    </location>
</feature>
<name>A5C0I7_VITVI</name>
<feature type="compositionally biased region" description="Polar residues" evidence="1">
    <location>
        <begin position="22"/>
        <end position="38"/>
    </location>
</feature>
<sequence>MAHIRGGHISPSVYREARPRASSPQDSSQVPQAPTILSSECGVPSSPPQRRYSTRRPPTSPPSEPSVHRIPPKRARTSGRHAEPESQATTYSQRPSDIALEVIIKRPMVTVLPIEGNSDCRARPHHLIMAALLYFEEKVHRKKLQRADTIPLLFRRLLCHILEHMGYPTEPYLECRHHCQEHFTLEKWTQLVGYSTPVAAPKPASPVLAQAEQAQLDELPISSIPPASTPPMPKATSIDPPIPPTIPPTSEASITISAMEFRAMIQQHLGLSPPQTDIPGPSELIAPAEEMTLVEETTRADTKESYDRWVARRVWGFKHQISKAKYLKNSVRKLQEKFCCTVQNGDLVVSIIRVCFLIVGGNGSGESRVSDEPSCPGNLNCRLRMLSRCEISGEGGTSVGQNSSPDEMSYVARRKGDHLRVQGVGTPPPDDTERASLSGAAPSGFPKRTRGALPYPNSLREKHTTLVNITP</sequence>
<feature type="compositionally biased region" description="Basic residues" evidence="1">
    <location>
        <begin position="70"/>
        <end position="79"/>
    </location>
</feature>
<protein>
    <submittedName>
        <fullName evidence="2">Uncharacterized protein</fullName>
    </submittedName>
</protein>
<dbReference type="AlphaFoldDB" id="A5C0I7"/>
<evidence type="ECO:0000256" key="1">
    <source>
        <dbReference type="SAM" id="MobiDB-lite"/>
    </source>
</evidence>
<feature type="compositionally biased region" description="Low complexity" evidence="1">
    <location>
        <begin position="48"/>
        <end position="57"/>
    </location>
</feature>
<reference evidence="2" key="1">
    <citation type="journal article" date="2007" name="PLoS ONE">
        <title>The first genome sequence of an elite grapevine cultivar (Pinot noir Vitis vinifera L.): coping with a highly heterozygous genome.</title>
        <authorList>
            <person name="Velasco R."/>
            <person name="Zharkikh A."/>
            <person name="Troggio M."/>
            <person name="Cartwright D.A."/>
            <person name="Cestaro A."/>
            <person name="Pruss D."/>
            <person name="Pindo M."/>
            <person name="FitzGerald L.M."/>
            <person name="Vezzulli S."/>
            <person name="Reid J."/>
            <person name="Malacarne G."/>
            <person name="Iliev D."/>
            <person name="Coppola G."/>
            <person name="Wardell B."/>
            <person name="Micheletti D."/>
            <person name="Macalma T."/>
            <person name="Facci M."/>
            <person name="Mitchell J.T."/>
            <person name="Perazzolli M."/>
            <person name="Eldredge G."/>
            <person name="Gatto P."/>
            <person name="Oyzerski R."/>
            <person name="Moretto M."/>
            <person name="Gutin N."/>
            <person name="Stefanini M."/>
            <person name="Chen Y."/>
            <person name="Segala C."/>
            <person name="Davenport C."/>
            <person name="Dematte L."/>
            <person name="Mraz A."/>
            <person name="Battilana J."/>
            <person name="Stormo K."/>
            <person name="Costa F."/>
            <person name="Tao Q."/>
            <person name="Si-Ammour A."/>
            <person name="Harkins T."/>
            <person name="Lackey A."/>
            <person name="Perbost C."/>
            <person name="Taillon B."/>
            <person name="Stella A."/>
            <person name="Solovyev V."/>
            <person name="Fawcett J.A."/>
            <person name="Sterck L."/>
            <person name="Vandepoele K."/>
            <person name="Grando S.M."/>
            <person name="Toppo S."/>
            <person name="Moser C."/>
            <person name="Lanchbury J."/>
            <person name="Bogden R."/>
            <person name="Skolnick M."/>
            <person name="Sgaramella V."/>
            <person name="Bhatnagar S.K."/>
            <person name="Fontana P."/>
            <person name="Gutin A."/>
            <person name="Van de Peer Y."/>
            <person name="Salamini F."/>
            <person name="Viola R."/>
        </authorList>
    </citation>
    <scope>NUCLEOTIDE SEQUENCE</scope>
</reference>
<gene>
    <name evidence="2" type="ORF">VITISV_035266</name>
</gene>